<sequence length="73" mass="8180">MHHETLFPRHFTGDLSSCRRIKELTLEEASSILPPEAVSRLLSGREVIVVEPGVVKKIAEIEVGDEYIVLKPL</sequence>
<gene>
    <name evidence="1" type="ordered locus">Desmu_0052</name>
</gene>
<dbReference type="Proteomes" id="UP000001068">
    <property type="component" value="Chromosome"/>
</dbReference>
<dbReference type="EMBL" id="CP002363">
    <property type="protein sequence ID" value="ADV64371.1"/>
    <property type="molecule type" value="Genomic_DNA"/>
</dbReference>
<dbReference type="KEGG" id="dmu:Desmu_0052"/>
<organism evidence="1 2">
    <name type="scientific">Desulfurococcus mucosus (strain ATCC 35584 / DSM 2162 / JCM 9187 / O7/1)</name>
    <dbReference type="NCBI Taxonomy" id="765177"/>
    <lineage>
        <taxon>Archaea</taxon>
        <taxon>Thermoproteota</taxon>
        <taxon>Thermoprotei</taxon>
        <taxon>Desulfurococcales</taxon>
        <taxon>Desulfurococcaceae</taxon>
        <taxon>Desulfurococcus</taxon>
    </lineage>
</organism>
<keyword evidence="2" id="KW-1185">Reference proteome</keyword>
<evidence type="ECO:0000313" key="1">
    <source>
        <dbReference type="EMBL" id="ADV64371.1"/>
    </source>
</evidence>
<dbReference type="STRING" id="765177.Desmu_0052"/>
<dbReference type="AlphaFoldDB" id="E8RAG1"/>
<dbReference type="HOGENOM" id="CLU_2695567_0_0_2"/>
<accession>E8RAG1</accession>
<reference evidence="2" key="1">
    <citation type="submission" date="2010-11" db="EMBL/GenBank/DDBJ databases">
        <title>The complete genome of Desulfurococcus mucosus DSM 2162.</title>
        <authorList>
            <consortium name="US DOE Joint Genome Institute (JGI-PGF)"/>
            <person name="Lucas S."/>
            <person name="Copeland A."/>
            <person name="Lapidus A."/>
            <person name="Bruce D."/>
            <person name="Goodwin L."/>
            <person name="Pitluck S."/>
            <person name="Kyrpides N."/>
            <person name="Mavromatis K."/>
            <person name="Pagani I."/>
            <person name="Ivanova N."/>
            <person name="Ovchinnikova G."/>
            <person name="Chertkov O."/>
            <person name="Held B."/>
            <person name="Brettin T."/>
            <person name="Detter J.C."/>
            <person name="Tapia R."/>
            <person name="Han C."/>
            <person name="Land M."/>
            <person name="Hauser L."/>
            <person name="Markowitz V."/>
            <person name="Cheng J.-F."/>
            <person name="Hugenholtz P."/>
            <person name="Woyke T."/>
            <person name="Wu D."/>
            <person name="Wirth R."/>
            <person name="Bilek Y."/>
            <person name="Hader T."/>
            <person name="Klenk H.-P."/>
            <person name="Eisen J.A."/>
        </authorList>
    </citation>
    <scope>NUCLEOTIDE SEQUENCE [LARGE SCALE GENOMIC DNA]</scope>
    <source>
        <strain evidence="2">ATCC 35584 / DSM 2162 / JCM 9187 / O7/1</strain>
    </source>
</reference>
<protein>
    <submittedName>
        <fullName evidence="1">Uncharacterized protein</fullName>
    </submittedName>
</protein>
<proteinExistence type="predicted"/>
<name>E8RAG1_DESM0</name>
<evidence type="ECO:0000313" key="2">
    <source>
        <dbReference type="Proteomes" id="UP000001068"/>
    </source>
</evidence>
<dbReference type="eggNOG" id="arCOG11908">
    <property type="taxonomic scope" value="Archaea"/>
</dbReference>
<reference evidence="1 2" key="2">
    <citation type="journal article" date="2011" name="Stand. Genomic Sci.">
        <title>Complete genome sequence of Desulfurococcus mucosus type strain (O7/1).</title>
        <authorList>
            <person name="Wirth R."/>
            <person name="Chertkov O."/>
            <person name="Held B."/>
            <person name="Lapidus A."/>
            <person name="Nolan M."/>
            <person name="Lucas S."/>
            <person name="Hammon N."/>
            <person name="Deshpande S."/>
            <person name="Cheng J.F."/>
            <person name="Tapia R."/>
            <person name="Han C."/>
            <person name="Goodwin L."/>
            <person name="Pitluck S."/>
            <person name="Liolios K."/>
            <person name="Ioanna P."/>
            <person name="Ivanova N."/>
            <person name="Mavromatis K."/>
            <person name="Mikhailova N."/>
            <person name="Pati A."/>
            <person name="Chen A."/>
            <person name="Palaniappan K."/>
            <person name="Land M."/>
            <person name="Hauser L."/>
            <person name="Chang Y.J."/>
            <person name="Jeffries C.D."/>
            <person name="Bilek Y."/>
            <person name="Hader T."/>
            <person name="Rohde M."/>
            <person name="Spring S."/>
            <person name="Sikorski J."/>
            <person name="Goker M."/>
            <person name="Woyke T."/>
            <person name="Bristow J."/>
            <person name="Eisen J.A."/>
            <person name="Markowitz V."/>
            <person name="Hugenholtz P."/>
            <person name="Kyrpides N.C."/>
            <person name="Klenk H.P."/>
        </authorList>
    </citation>
    <scope>NUCLEOTIDE SEQUENCE [LARGE SCALE GENOMIC DNA]</scope>
    <source>
        <strain evidence="2">ATCC 35584 / DSM 2162 / JCM 9187 / O7/1</strain>
    </source>
</reference>